<reference evidence="7" key="1">
    <citation type="journal article" date="2019" name="Nat. Commun.">
        <title>The genome of broomcorn millet.</title>
        <authorList>
            <person name="Zou C."/>
            <person name="Miki D."/>
            <person name="Li D."/>
            <person name="Tang Q."/>
            <person name="Xiao L."/>
            <person name="Rajput S."/>
            <person name="Deng P."/>
            <person name="Jia W."/>
            <person name="Huang R."/>
            <person name="Zhang M."/>
            <person name="Sun Y."/>
            <person name="Hu J."/>
            <person name="Fu X."/>
            <person name="Schnable P.S."/>
            <person name="Li F."/>
            <person name="Zhang H."/>
            <person name="Feng B."/>
            <person name="Zhu X."/>
            <person name="Liu R."/>
            <person name="Schnable J.C."/>
            <person name="Zhu J.-K."/>
            <person name="Zhang H."/>
        </authorList>
    </citation>
    <scope>NUCLEOTIDE SEQUENCE [LARGE SCALE GENOMIC DNA]</scope>
</reference>
<dbReference type="AlphaFoldDB" id="A0A3L6RW24"/>
<keyword evidence="3 4" id="KW-0808">Transferase</keyword>
<dbReference type="Proteomes" id="UP000275267">
    <property type="component" value="Unassembled WGS sequence"/>
</dbReference>
<dbReference type="EMBL" id="PQIB02000007">
    <property type="protein sequence ID" value="RLN09978.1"/>
    <property type="molecule type" value="Genomic_DNA"/>
</dbReference>
<protein>
    <recommendedName>
        <fullName evidence="5">Glycosyltransferase</fullName>
        <ecNumber evidence="5">2.4.1.-</ecNumber>
    </recommendedName>
</protein>
<evidence type="ECO:0000256" key="3">
    <source>
        <dbReference type="ARBA" id="ARBA00022679"/>
    </source>
</evidence>
<sequence>MVEEAAAVLPGVAAAAAASAPPHLLLICFPGQGHVNPMLRLAKRVAAKGLLVTFSSLASVGARLAAASGVSAGGDGVPVGRGRVRFEFLEDGDPGPDLDDLMRHLETAGPPAFAALLRRQAEEGRPVACVVANNPFMPWASAVAAAEGIPTAVLWVQSYAVFSLYYYHAHGLVEFPPEDDPAARFKLPGLPEMSATDVPSFLLPSNPFKLLADAIITQFRTIGRATWVLVNSFAELEADVVAALPGVTPRPPELIPVGPLIELQQGEEEEEEEDAVRGDLIKAADDCVGWLDAQPPRSVVYASVGSVVVLSPGEVAEMAHGLASTGRPFLWVVRPDTQPHLPAGFLDSVSGRGAVVPWSPQERVLAHPSTACFLTHCGWNSTLETVAAGVPVVAFPQWGDQCTDARFLVEELGMGVRLRAAPAGLRREAVRDAVEAAVAGPRAGDMLASARRWSAAARAAVAPGGSSDANVQAFVDEVARRACGGGAAKAQAQAQAQPPPAVVTQA</sequence>
<dbReference type="EC" id="2.4.1.-" evidence="5"/>
<dbReference type="InterPro" id="IPR035595">
    <property type="entry name" value="UDP_glycos_trans_CS"/>
</dbReference>
<evidence type="ECO:0000313" key="7">
    <source>
        <dbReference type="Proteomes" id="UP000275267"/>
    </source>
</evidence>
<dbReference type="STRING" id="4540.A0A3L6RW24"/>
<evidence type="ECO:0000256" key="4">
    <source>
        <dbReference type="RuleBase" id="RU003718"/>
    </source>
</evidence>
<comment type="caution">
    <text evidence="6">The sequence shown here is derived from an EMBL/GenBank/DDBJ whole genome shotgun (WGS) entry which is preliminary data.</text>
</comment>
<dbReference type="OrthoDB" id="5835829at2759"/>
<dbReference type="GO" id="GO:0080043">
    <property type="term" value="F:quercetin 3-O-glucosyltransferase activity"/>
    <property type="evidence" value="ECO:0007669"/>
    <property type="project" value="TreeGrafter"/>
</dbReference>
<keyword evidence="7" id="KW-1185">Reference proteome</keyword>
<comment type="similarity">
    <text evidence="1 4">Belongs to the UDP-glycosyltransferase family.</text>
</comment>
<keyword evidence="2 4" id="KW-0328">Glycosyltransferase</keyword>
<dbReference type="PANTHER" id="PTHR11926">
    <property type="entry name" value="GLUCOSYL/GLUCURONOSYL TRANSFERASES"/>
    <property type="match status" value="1"/>
</dbReference>
<dbReference type="CDD" id="cd03784">
    <property type="entry name" value="GT1_Gtf-like"/>
    <property type="match status" value="1"/>
</dbReference>
<name>A0A3L6RW24_PANMI</name>
<accession>A0A3L6RW24</accession>
<dbReference type="Pfam" id="PF00201">
    <property type="entry name" value="UDPGT"/>
    <property type="match status" value="1"/>
</dbReference>
<gene>
    <name evidence="6" type="ORF">C2845_PM11G00550</name>
</gene>
<evidence type="ECO:0000313" key="6">
    <source>
        <dbReference type="EMBL" id="RLN09978.1"/>
    </source>
</evidence>
<evidence type="ECO:0000256" key="2">
    <source>
        <dbReference type="ARBA" id="ARBA00022676"/>
    </source>
</evidence>
<dbReference type="GO" id="GO:0080044">
    <property type="term" value="F:quercetin 7-O-glucosyltransferase activity"/>
    <property type="evidence" value="ECO:0007669"/>
    <property type="project" value="TreeGrafter"/>
</dbReference>
<dbReference type="Gene3D" id="3.40.50.2000">
    <property type="entry name" value="Glycogen Phosphorylase B"/>
    <property type="match status" value="2"/>
</dbReference>
<proteinExistence type="inferred from homology"/>
<dbReference type="InterPro" id="IPR002213">
    <property type="entry name" value="UDP_glucos_trans"/>
</dbReference>
<dbReference type="PROSITE" id="PS00375">
    <property type="entry name" value="UDPGT"/>
    <property type="match status" value="1"/>
</dbReference>
<dbReference type="PANTHER" id="PTHR11926:SF986">
    <property type="entry name" value="UDP-GLYCOSYLTRANSFERASE 84A1"/>
    <property type="match status" value="1"/>
</dbReference>
<organism evidence="6 7">
    <name type="scientific">Panicum miliaceum</name>
    <name type="common">Proso millet</name>
    <name type="synonym">Broomcorn millet</name>
    <dbReference type="NCBI Taxonomy" id="4540"/>
    <lineage>
        <taxon>Eukaryota</taxon>
        <taxon>Viridiplantae</taxon>
        <taxon>Streptophyta</taxon>
        <taxon>Embryophyta</taxon>
        <taxon>Tracheophyta</taxon>
        <taxon>Spermatophyta</taxon>
        <taxon>Magnoliopsida</taxon>
        <taxon>Liliopsida</taxon>
        <taxon>Poales</taxon>
        <taxon>Poaceae</taxon>
        <taxon>PACMAD clade</taxon>
        <taxon>Panicoideae</taxon>
        <taxon>Panicodae</taxon>
        <taxon>Paniceae</taxon>
        <taxon>Panicinae</taxon>
        <taxon>Panicum</taxon>
        <taxon>Panicum sect. Panicum</taxon>
    </lineage>
</organism>
<dbReference type="SUPFAM" id="SSF53756">
    <property type="entry name" value="UDP-Glycosyltransferase/glycogen phosphorylase"/>
    <property type="match status" value="1"/>
</dbReference>
<dbReference type="FunFam" id="3.40.50.2000:FF:000078">
    <property type="entry name" value="Glycosyltransferase"/>
    <property type="match status" value="1"/>
</dbReference>
<evidence type="ECO:0000256" key="1">
    <source>
        <dbReference type="ARBA" id="ARBA00009995"/>
    </source>
</evidence>
<evidence type="ECO:0000256" key="5">
    <source>
        <dbReference type="RuleBase" id="RU362057"/>
    </source>
</evidence>